<dbReference type="GO" id="GO:0005829">
    <property type="term" value="C:cytosol"/>
    <property type="evidence" value="ECO:0007669"/>
    <property type="project" value="TreeGrafter"/>
</dbReference>
<gene>
    <name evidence="7" type="ORF">B1H18_34685</name>
</gene>
<keyword evidence="4" id="KW-0597">Phosphoprotein</keyword>
<dbReference type="InterPro" id="IPR036736">
    <property type="entry name" value="ACP-like_sf"/>
</dbReference>
<dbReference type="FunFam" id="1.10.1200.10:FF:000016">
    <property type="entry name" value="Non-ribosomal peptide synthase"/>
    <property type="match status" value="1"/>
</dbReference>
<organism evidence="7 8">
    <name type="scientific">Streptomyces tsukubensis</name>
    <dbReference type="NCBI Taxonomy" id="83656"/>
    <lineage>
        <taxon>Bacteria</taxon>
        <taxon>Bacillati</taxon>
        <taxon>Actinomycetota</taxon>
        <taxon>Actinomycetes</taxon>
        <taxon>Kitasatosporales</taxon>
        <taxon>Streptomycetaceae</taxon>
        <taxon>Streptomyces</taxon>
    </lineage>
</organism>
<dbReference type="GO" id="GO:0044550">
    <property type="term" value="P:secondary metabolite biosynthetic process"/>
    <property type="evidence" value="ECO:0007669"/>
    <property type="project" value="TreeGrafter"/>
</dbReference>
<dbReference type="InterPro" id="IPR023213">
    <property type="entry name" value="CAT-like_dom_sf"/>
</dbReference>
<dbReference type="NCBIfam" id="TIGR01733">
    <property type="entry name" value="AA-adenyl-dom"/>
    <property type="match status" value="1"/>
</dbReference>
<dbReference type="Gene3D" id="3.30.300.30">
    <property type="match status" value="1"/>
</dbReference>
<evidence type="ECO:0000256" key="3">
    <source>
        <dbReference type="ARBA" id="ARBA00022450"/>
    </source>
</evidence>
<keyword evidence="8" id="KW-1185">Reference proteome</keyword>
<dbReference type="GO" id="GO:0072330">
    <property type="term" value="P:monocarboxylic acid biosynthetic process"/>
    <property type="evidence" value="ECO:0007669"/>
    <property type="project" value="UniProtKB-ARBA"/>
</dbReference>
<dbReference type="SUPFAM" id="SSF52777">
    <property type="entry name" value="CoA-dependent acyltransferases"/>
    <property type="match status" value="1"/>
</dbReference>
<comment type="cofactor">
    <cofactor evidence="1">
        <name>pantetheine 4'-phosphate</name>
        <dbReference type="ChEBI" id="CHEBI:47942"/>
    </cofactor>
</comment>
<evidence type="ECO:0000313" key="7">
    <source>
        <dbReference type="EMBL" id="OON69889.1"/>
    </source>
</evidence>
<comment type="similarity">
    <text evidence="2">Belongs to the ATP-dependent AMP-binding enzyme family.</text>
</comment>
<dbReference type="InterPro" id="IPR020806">
    <property type="entry name" value="PKS_PP-bd"/>
</dbReference>
<dbReference type="InterPro" id="IPR020845">
    <property type="entry name" value="AMP-binding_CS"/>
</dbReference>
<protein>
    <recommendedName>
        <fullName evidence="6">Carrier domain-containing protein</fullName>
    </recommendedName>
</protein>
<feature type="domain" description="Carrier" evidence="6">
    <location>
        <begin position="772"/>
        <end position="847"/>
    </location>
</feature>
<dbReference type="Gene3D" id="3.30.559.30">
    <property type="entry name" value="Nonribosomal peptide synthetase, condensation domain"/>
    <property type="match status" value="1"/>
</dbReference>
<dbReference type="Proteomes" id="UP000190539">
    <property type="component" value="Unassembled WGS sequence"/>
</dbReference>
<dbReference type="SMART" id="SM00823">
    <property type="entry name" value="PKS_PP"/>
    <property type="match status" value="1"/>
</dbReference>
<evidence type="ECO:0000256" key="4">
    <source>
        <dbReference type="ARBA" id="ARBA00022553"/>
    </source>
</evidence>
<dbReference type="FunFam" id="3.30.300.30:FF:000010">
    <property type="entry name" value="Enterobactin synthetase component F"/>
    <property type="match status" value="1"/>
</dbReference>
<proteinExistence type="inferred from homology"/>
<dbReference type="GO" id="GO:0017000">
    <property type="term" value="P:antibiotic biosynthetic process"/>
    <property type="evidence" value="ECO:0007669"/>
    <property type="project" value="UniProtKB-ARBA"/>
</dbReference>
<dbReference type="Gene3D" id="3.30.559.10">
    <property type="entry name" value="Chloramphenicol acetyltransferase-like domain"/>
    <property type="match status" value="1"/>
</dbReference>
<dbReference type="PROSITE" id="PS50075">
    <property type="entry name" value="CARRIER"/>
    <property type="match status" value="1"/>
</dbReference>
<dbReference type="Pfam" id="PF13193">
    <property type="entry name" value="AMP-binding_C"/>
    <property type="match status" value="1"/>
</dbReference>
<dbReference type="InterPro" id="IPR029058">
    <property type="entry name" value="AB_hydrolase_fold"/>
</dbReference>
<dbReference type="Gene3D" id="3.40.50.1820">
    <property type="entry name" value="alpha/beta hydrolase"/>
    <property type="match status" value="1"/>
</dbReference>
<dbReference type="STRING" id="83656.B1H18_34685"/>
<dbReference type="PANTHER" id="PTHR45527:SF1">
    <property type="entry name" value="FATTY ACID SYNTHASE"/>
    <property type="match status" value="1"/>
</dbReference>
<dbReference type="InterPro" id="IPR045851">
    <property type="entry name" value="AMP-bd_C_sf"/>
</dbReference>
<evidence type="ECO:0000313" key="8">
    <source>
        <dbReference type="Proteomes" id="UP000190539"/>
    </source>
</evidence>
<dbReference type="GO" id="GO:0003824">
    <property type="term" value="F:catalytic activity"/>
    <property type="evidence" value="ECO:0007669"/>
    <property type="project" value="InterPro"/>
</dbReference>
<dbReference type="GO" id="GO:0043041">
    <property type="term" value="P:amino acid activation for nonribosomal peptide biosynthetic process"/>
    <property type="evidence" value="ECO:0007669"/>
    <property type="project" value="TreeGrafter"/>
</dbReference>
<name>A0A1V3ZZC6_9ACTN</name>
<dbReference type="GO" id="GO:0008610">
    <property type="term" value="P:lipid biosynthetic process"/>
    <property type="evidence" value="ECO:0007669"/>
    <property type="project" value="UniProtKB-ARBA"/>
</dbReference>
<dbReference type="InterPro" id="IPR000873">
    <property type="entry name" value="AMP-dep_synth/lig_dom"/>
</dbReference>
<dbReference type="CDD" id="cd12117">
    <property type="entry name" value="A_NRPS_Srf_like"/>
    <property type="match status" value="1"/>
</dbReference>
<accession>A0A1V3ZZC6</accession>
<dbReference type="Pfam" id="PF00550">
    <property type="entry name" value="PP-binding"/>
    <property type="match status" value="1"/>
</dbReference>
<dbReference type="Gene3D" id="2.30.38.10">
    <property type="entry name" value="Luciferase, Domain 3"/>
    <property type="match status" value="1"/>
</dbReference>
<dbReference type="RefSeq" id="WP_143621686.1">
    <property type="nucleotide sequence ID" value="NZ_MVFC01000085.1"/>
</dbReference>
<dbReference type="SUPFAM" id="SSF47336">
    <property type="entry name" value="ACP-like"/>
    <property type="match status" value="1"/>
</dbReference>
<dbReference type="Pfam" id="PF00501">
    <property type="entry name" value="AMP-binding"/>
    <property type="match status" value="1"/>
</dbReference>
<dbReference type="Pfam" id="PF00668">
    <property type="entry name" value="Condensation"/>
    <property type="match status" value="1"/>
</dbReference>
<feature type="region of interest" description="Disordered" evidence="5">
    <location>
        <begin position="843"/>
        <end position="864"/>
    </location>
</feature>
<dbReference type="InterPro" id="IPR025110">
    <property type="entry name" value="AMP-bd_C"/>
</dbReference>
<feature type="non-terminal residue" evidence="7">
    <location>
        <position position="1"/>
    </location>
</feature>
<comment type="caution">
    <text evidence="7">The sequence shown here is derived from an EMBL/GenBank/DDBJ whole genome shotgun (WGS) entry which is preliminary data.</text>
</comment>
<dbReference type="AlphaFoldDB" id="A0A1V3ZZC6"/>
<sequence>GSEDDPDSVFSRQVAYWTEQLRDLPDQLILPTDRPRPSVATYRGDHLGVRIDADLHRQITALARRSGVTVYMLLQAGMAATLTRLGAGTDIPLGSPIAGRTDEALDDLVGFFVNTLVLRTDTSGDPSFVELVERVRRTSMAGYAHQDVPFESLVEAINPQRSAAHHPLFQVALVLQNAPAVEFDLPGVRAGGESVAMDVSRVDLAVSLAEQHDRTGRPDGIAGIAEYSTDLFDQETVDDVVARWVMLLRAVVTDPEQRIGRIELLTDDERTGLLTAGTGATAAFEPATLPELFAAQVGSTPDAVAVVVGNTELSYRELDVRANRWAHWLVERGVGPEQVVGLALPRSQDLVVAVLAVAKAGGAYLPIDPHYPARRVEFMLADASPLLVLDAEALARDVSGYPATAPPARSVPTNRAYVMYTSGSTGVPKGVAVTHADVHGLVRSGRFARGHGRVLWHSSPVFDASTYEFWVPLLSGGTVVVAPAGELDASALARLVAGGVSGVFLTTALFNLMVEDHVDCFAGVREVLTGGESVNVAAFERMREHHPGTSLVHVYGPTETTTFATHHPVTAVAGKTVPIGGPMDGMRVYVLDSALRLTPPGVAGELYIAGLGVARGYVNRAGLTAERFVADPWGPAGARMYRTGDVVRWNRGRRLEFVGRADHQVKIRGFRVEPGEVETALARHPGVGRAVVVPREDRPGDRRLVGYVVPSAVGPRTLDPLELREFMSEQLPEYMVPAAVVLLDRLPLNVNGKLDRSALPAPDYPRRATYRAPRTPREEVLCRLFAEALDVPSVGVDDNFFELGGHSLLATRLAGRVRTVFGIEMPIRAIFETPTVAGLAQRSAGFPKTSTPRLRRMPRAGGPE</sequence>
<dbReference type="InterPro" id="IPR009081">
    <property type="entry name" value="PP-bd_ACP"/>
</dbReference>
<dbReference type="FunFam" id="3.40.50.980:FF:000001">
    <property type="entry name" value="Non-ribosomal peptide synthetase"/>
    <property type="match status" value="1"/>
</dbReference>
<evidence type="ECO:0000259" key="6">
    <source>
        <dbReference type="PROSITE" id="PS50075"/>
    </source>
</evidence>
<dbReference type="PANTHER" id="PTHR45527">
    <property type="entry name" value="NONRIBOSOMAL PEPTIDE SYNTHETASE"/>
    <property type="match status" value="1"/>
</dbReference>
<reference evidence="7 8" key="1">
    <citation type="submission" date="2017-02" db="EMBL/GenBank/DDBJ databases">
        <title>Draft Genome Sequence of Streptomyces tsukubaensis F601, a Producer of the immunosuppressant tacrolimus FK506.</title>
        <authorList>
            <person name="Zong G."/>
            <person name="Zhong C."/>
            <person name="Fu J."/>
            <person name="Qin R."/>
            <person name="Cao G."/>
        </authorList>
    </citation>
    <scope>NUCLEOTIDE SEQUENCE [LARGE SCALE GENOMIC DNA]</scope>
    <source>
        <strain evidence="7 8">F601</strain>
    </source>
</reference>
<evidence type="ECO:0000256" key="5">
    <source>
        <dbReference type="SAM" id="MobiDB-lite"/>
    </source>
</evidence>
<dbReference type="InterPro" id="IPR006162">
    <property type="entry name" value="Ppantetheine_attach_site"/>
</dbReference>
<dbReference type="InterPro" id="IPR010071">
    <property type="entry name" value="AA_adenyl_dom"/>
</dbReference>
<dbReference type="EMBL" id="MVFC01000085">
    <property type="protein sequence ID" value="OON69889.1"/>
    <property type="molecule type" value="Genomic_DNA"/>
</dbReference>
<dbReference type="PROSITE" id="PS00455">
    <property type="entry name" value="AMP_BINDING"/>
    <property type="match status" value="1"/>
</dbReference>
<evidence type="ECO:0000256" key="1">
    <source>
        <dbReference type="ARBA" id="ARBA00001957"/>
    </source>
</evidence>
<keyword evidence="3" id="KW-0596">Phosphopantetheine</keyword>
<evidence type="ECO:0000256" key="2">
    <source>
        <dbReference type="ARBA" id="ARBA00006432"/>
    </source>
</evidence>
<dbReference type="GO" id="GO:0031177">
    <property type="term" value="F:phosphopantetheine binding"/>
    <property type="evidence" value="ECO:0007669"/>
    <property type="project" value="InterPro"/>
</dbReference>
<dbReference type="PROSITE" id="PS00012">
    <property type="entry name" value="PHOSPHOPANTETHEINE"/>
    <property type="match status" value="1"/>
</dbReference>
<dbReference type="Gene3D" id="3.40.50.980">
    <property type="match status" value="2"/>
</dbReference>
<dbReference type="SUPFAM" id="SSF56801">
    <property type="entry name" value="Acetyl-CoA synthetase-like"/>
    <property type="match status" value="1"/>
</dbReference>
<dbReference type="InterPro" id="IPR001242">
    <property type="entry name" value="Condensation_dom"/>
</dbReference>